<name>A0A6M3XI09_9ZZZZ</name>
<organism evidence="1">
    <name type="scientific">viral metagenome</name>
    <dbReference type="NCBI Taxonomy" id="1070528"/>
    <lineage>
        <taxon>unclassified sequences</taxon>
        <taxon>metagenomes</taxon>
        <taxon>organismal metagenomes</taxon>
    </lineage>
</organism>
<evidence type="ECO:0000313" key="1">
    <source>
        <dbReference type="EMBL" id="QJH97401.1"/>
    </source>
</evidence>
<gene>
    <name evidence="1" type="ORF">TM448B01005_0016</name>
</gene>
<proteinExistence type="predicted"/>
<accession>A0A6M3XI09</accession>
<sequence>MSYEILSSKEEFRNYENNIIKIFKGYVNDHFVKKLDTSIQYKSQFADGVLWGRIQGIKEVLFLNINKIKDEDIRKKLKEDLKKKIVGIELGAFLND</sequence>
<protein>
    <submittedName>
        <fullName evidence="1">Uncharacterized protein</fullName>
    </submittedName>
</protein>
<reference evidence="1" key="1">
    <citation type="submission" date="2020-03" db="EMBL/GenBank/DDBJ databases">
        <title>The deep terrestrial virosphere.</title>
        <authorList>
            <person name="Holmfeldt K."/>
            <person name="Nilsson E."/>
            <person name="Simone D."/>
            <person name="Lopez-Fernandez M."/>
            <person name="Wu X."/>
            <person name="de Brujin I."/>
            <person name="Lundin D."/>
            <person name="Andersson A."/>
            <person name="Bertilsson S."/>
            <person name="Dopson M."/>
        </authorList>
    </citation>
    <scope>NUCLEOTIDE SEQUENCE</scope>
    <source>
        <strain evidence="1">TM448B01005</strain>
    </source>
</reference>
<dbReference type="EMBL" id="MT144685">
    <property type="protein sequence ID" value="QJH97401.1"/>
    <property type="molecule type" value="Genomic_DNA"/>
</dbReference>
<dbReference type="AlphaFoldDB" id="A0A6M3XI09"/>